<dbReference type="GO" id="GO:0005524">
    <property type="term" value="F:ATP binding"/>
    <property type="evidence" value="ECO:0007669"/>
    <property type="project" value="InterPro"/>
</dbReference>
<keyword evidence="3" id="KW-0813">Transport</keyword>
<dbReference type="PANTHER" id="PTHR48041">
    <property type="entry name" value="ABC TRANSPORTER G FAMILY MEMBER 28"/>
    <property type="match status" value="1"/>
</dbReference>
<dbReference type="Gene3D" id="3.40.50.300">
    <property type="entry name" value="P-loop containing nucleotide triphosphate hydrolases"/>
    <property type="match status" value="2"/>
</dbReference>
<sequence>MSGNRKEENRDDDIEIVFRNINVSIEGKHILKNVTGVARPGEVLGVLGPSDSGKSVLLATLAGHRLPYIGDVLVGGVPLEQARGEVAYVEKSDYLLPSLTLRETLEEPTSCMDFKEGLDLLKTLKHYAEKAGKVLVISLAASPSSFYTLCSRCLFLYKGHIAYYGNSREIRHFLSKIDLPPIDGYHPADYLLELLNHETMDDALPIQETIVQTTYQLRKEPGWKTETLLNKYPVTLYTNKNLNFKPYHQNGNSHDADDEENTITDNDGTH</sequence>
<reference evidence="9" key="1">
    <citation type="submission" date="2019-08" db="EMBL/GenBank/DDBJ databases">
        <title>The improved chromosome-level genome for the pearl oyster Pinctada fucata martensii using PacBio sequencing and Hi-C.</title>
        <authorList>
            <person name="Zheng Z."/>
        </authorList>
    </citation>
    <scope>NUCLEOTIDE SEQUENCE</scope>
    <source>
        <strain evidence="9">ZZ-2019</strain>
        <tissue evidence="9">Adductor muscle</tissue>
    </source>
</reference>
<dbReference type="PANTHER" id="PTHR48041:SF63">
    <property type="entry name" value="EARLY GENE AT 23, ISOFORM C"/>
    <property type="match status" value="1"/>
</dbReference>
<dbReference type="GO" id="GO:0016887">
    <property type="term" value="F:ATP hydrolysis activity"/>
    <property type="evidence" value="ECO:0007669"/>
    <property type="project" value="InterPro"/>
</dbReference>
<dbReference type="PROSITE" id="PS50893">
    <property type="entry name" value="ABC_TRANSPORTER_2"/>
    <property type="match status" value="1"/>
</dbReference>
<accession>A0AA88YPU0</accession>
<evidence type="ECO:0000256" key="1">
    <source>
        <dbReference type="ARBA" id="ARBA00004141"/>
    </source>
</evidence>
<evidence type="ECO:0000256" key="6">
    <source>
        <dbReference type="ARBA" id="ARBA00023136"/>
    </source>
</evidence>
<keyword evidence="6" id="KW-0472">Membrane</keyword>
<dbReference type="AlphaFoldDB" id="A0AA88YPU0"/>
<dbReference type="GO" id="GO:0005886">
    <property type="term" value="C:plasma membrane"/>
    <property type="evidence" value="ECO:0007669"/>
    <property type="project" value="TreeGrafter"/>
</dbReference>
<dbReference type="InterPro" id="IPR027417">
    <property type="entry name" value="P-loop_NTPase"/>
</dbReference>
<evidence type="ECO:0000256" key="7">
    <source>
        <dbReference type="SAM" id="MobiDB-lite"/>
    </source>
</evidence>
<feature type="domain" description="ABC transporter" evidence="8">
    <location>
        <begin position="16"/>
        <end position="264"/>
    </location>
</feature>
<feature type="region of interest" description="Disordered" evidence="7">
    <location>
        <begin position="247"/>
        <end position="270"/>
    </location>
</feature>
<name>A0AA88YPU0_PINIB</name>
<organism evidence="9 10">
    <name type="scientific">Pinctada imbricata</name>
    <name type="common">Atlantic pearl-oyster</name>
    <name type="synonym">Pinctada martensii</name>
    <dbReference type="NCBI Taxonomy" id="66713"/>
    <lineage>
        <taxon>Eukaryota</taxon>
        <taxon>Metazoa</taxon>
        <taxon>Spiralia</taxon>
        <taxon>Lophotrochozoa</taxon>
        <taxon>Mollusca</taxon>
        <taxon>Bivalvia</taxon>
        <taxon>Autobranchia</taxon>
        <taxon>Pteriomorphia</taxon>
        <taxon>Pterioida</taxon>
        <taxon>Pterioidea</taxon>
        <taxon>Pteriidae</taxon>
        <taxon>Pinctada</taxon>
    </lineage>
</organism>
<comment type="similarity">
    <text evidence="2">Belongs to the ABC transporter superfamily. ABCG family. Eye pigment precursor importer (TC 3.A.1.204) subfamily.</text>
</comment>
<evidence type="ECO:0000256" key="4">
    <source>
        <dbReference type="ARBA" id="ARBA00022692"/>
    </source>
</evidence>
<evidence type="ECO:0000256" key="2">
    <source>
        <dbReference type="ARBA" id="ARBA00005814"/>
    </source>
</evidence>
<proteinExistence type="inferred from homology"/>
<evidence type="ECO:0000256" key="3">
    <source>
        <dbReference type="ARBA" id="ARBA00022448"/>
    </source>
</evidence>
<dbReference type="SUPFAM" id="SSF52540">
    <property type="entry name" value="P-loop containing nucleoside triphosphate hydrolases"/>
    <property type="match status" value="1"/>
</dbReference>
<gene>
    <name evidence="9" type="ORF">FSP39_017864</name>
</gene>
<dbReference type="EMBL" id="VSWD01000005">
    <property type="protein sequence ID" value="KAK3103254.1"/>
    <property type="molecule type" value="Genomic_DNA"/>
</dbReference>
<dbReference type="InterPro" id="IPR003439">
    <property type="entry name" value="ABC_transporter-like_ATP-bd"/>
</dbReference>
<keyword evidence="5" id="KW-1133">Transmembrane helix</keyword>
<evidence type="ECO:0000259" key="8">
    <source>
        <dbReference type="PROSITE" id="PS50893"/>
    </source>
</evidence>
<dbReference type="InterPro" id="IPR050352">
    <property type="entry name" value="ABCG_transporters"/>
</dbReference>
<keyword evidence="10" id="KW-1185">Reference proteome</keyword>
<evidence type="ECO:0000256" key="5">
    <source>
        <dbReference type="ARBA" id="ARBA00022989"/>
    </source>
</evidence>
<protein>
    <recommendedName>
        <fullName evidence="8">ABC transporter domain-containing protein</fullName>
    </recommendedName>
</protein>
<dbReference type="Pfam" id="PF00005">
    <property type="entry name" value="ABC_tran"/>
    <property type="match status" value="1"/>
</dbReference>
<evidence type="ECO:0000313" key="9">
    <source>
        <dbReference type="EMBL" id="KAK3103254.1"/>
    </source>
</evidence>
<comment type="subcellular location">
    <subcellularLocation>
        <location evidence="1">Membrane</location>
        <topology evidence="1">Multi-pass membrane protein</topology>
    </subcellularLocation>
</comment>
<comment type="caution">
    <text evidence="9">The sequence shown here is derived from an EMBL/GenBank/DDBJ whole genome shotgun (WGS) entry which is preliminary data.</text>
</comment>
<evidence type="ECO:0000313" key="10">
    <source>
        <dbReference type="Proteomes" id="UP001186944"/>
    </source>
</evidence>
<dbReference type="GO" id="GO:0042626">
    <property type="term" value="F:ATPase-coupled transmembrane transporter activity"/>
    <property type="evidence" value="ECO:0007669"/>
    <property type="project" value="TreeGrafter"/>
</dbReference>
<dbReference type="Proteomes" id="UP001186944">
    <property type="component" value="Unassembled WGS sequence"/>
</dbReference>
<keyword evidence="4" id="KW-0812">Transmembrane</keyword>